<evidence type="ECO:0000313" key="3">
    <source>
        <dbReference type="Proteomes" id="UP000515317"/>
    </source>
</evidence>
<dbReference type="Proteomes" id="UP000515317">
    <property type="component" value="Chromosome"/>
</dbReference>
<proteinExistence type="predicted"/>
<evidence type="ECO:0000259" key="1">
    <source>
        <dbReference type="Pfam" id="PF00561"/>
    </source>
</evidence>
<dbReference type="EMBL" id="AP023361">
    <property type="protein sequence ID" value="BCJ91297.1"/>
    <property type="molecule type" value="Genomic_DNA"/>
</dbReference>
<organism evidence="2 3">
    <name type="scientific">Terrihabitans soli</name>
    <dbReference type="NCBI Taxonomy" id="708113"/>
    <lineage>
        <taxon>Bacteria</taxon>
        <taxon>Pseudomonadati</taxon>
        <taxon>Pseudomonadota</taxon>
        <taxon>Alphaproteobacteria</taxon>
        <taxon>Hyphomicrobiales</taxon>
        <taxon>Terrihabitans</taxon>
    </lineage>
</organism>
<dbReference type="Pfam" id="PF00561">
    <property type="entry name" value="Abhydrolase_1"/>
    <property type="match status" value="1"/>
</dbReference>
<feature type="domain" description="AB hydrolase-1" evidence="1">
    <location>
        <begin position="21"/>
        <end position="120"/>
    </location>
</feature>
<dbReference type="AlphaFoldDB" id="A0A6S6QTM6"/>
<gene>
    <name evidence="2" type="ORF">IZ6_20320</name>
</gene>
<keyword evidence="2" id="KW-0378">Hydrolase</keyword>
<dbReference type="InterPro" id="IPR000073">
    <property type="entry name" value="AB_hydrolase_1"/>
</dbReference>
<dbReference type="PANTHER" id="PTHR43433">
    <property type="entry name" value="HYDROLASE, ALPHA/BETA FOLD FAMILY PROTEIN"/>
    <property type="match status" value="1"/>
</dbReference>
<reference evidence="2 3" key="1">
    <citation type="submission" date="2020-08" db="EMBL/GenBank/DDBJ databases">
        <title>Genome sequence of Rhizobiales bacterium strain IZ6.</title>
        <authorList>
            <person name="Nakai R."/>
            <person name="Naganuma T."/>
        </authorList>
    </citation>
    <scope>NUCLEOTIDE SEQUENCE [LARGE SCALE GENOMIC DNA]</scope>
    <source>
        <strain evidence="2 3">IZ6</strain>
    </source>
</reference>
<dbReference type="PANTHER" id="PTHR43433:SF5">
    <property type="entry name" value="AB HYDROLASE-1 DOMAIN-CONTAINING PROTEIN"/>
    <property type="match status" value="1"/>
</dbReference>
<dbReference type="GO" id="GO:0046503">
    <property type="term" value="P:glycerolipid catabolic process"/>
    <property type="evidence" value="ECO:0007669"/>
    <property type="project" value="TreeGrafter"/>
</dbReference>
<sequence>MPRFSSDGLSLNYIDQGEGEPVVLVHGFASNLNVNWLGTKWVDSLVNAGFRVIAFDHRGHGDSDKLYDPDRYTIGDMAKDTVALLDHLKIAKADFIGFSMGARVAAYLAITAPERARSLTIGGMGARLFGGASKTDEIAKALEAPTRDDVTDPYARVFRVFAENTKSDLKALSAVIRSPRLPLTREMVGGLKIPVLIAVGTEDVVAGDPQELADAIPGSQVLPIPGKDHNKSVADQAFKDGVIAFLKERA</sequence>
<dbReference type="PRINTS" id="PR00111">
    <property type="entry name" value="ABHYDROLASE"/>
</dbReference>
<dbReference type="RefSeq" id="WP_222874953.1">
    <property type="nucleotide sequence ID" value="NZ_AP023361.1"/>
</dbReference>
<name>A0A6S6QTM6_9HYPH</name>
<dbReference type="GO" id="GO:0004806">
    <property type="term" value="F:triacylglycerol lipase activity"/>
    <property type="evidence" value="ECO:0007669"/>
    <property type="project" value="TreeGrafter"/>
</dbReference>
<evidence type="ECO:0000313" key="2">
    <source>
        <dbReference type="EMBL" id="BCJ91297.1"/>
    </source>
</evidence>
<accession>A0A6S6QTM6</accession>
<dbReference type="SUPFAM" id="SSF53474">
    <property type="entry name" value="alpha/beta-Hydrolases"/>
    <property type="match status" value="1"/>
</dbReference>
<dbReference type="InterPro" id="IPR029058">
    <property type="entry name" value="AB_hydrolase_fold"/>
</dbReference>
<dbReference type="Gene3D" id="3.40.50.1820">
    <property type="entry name" value="alpha/beta hydrolase"/>
    <property type="match status" value="1"/>
</dbReference>
<dbReference type="InterPro" id="IPR050471">
    <property type="entry name" value="AB_hydrolase"/>
</dbReference>
<dbReference type="KEGG" id="tso:IZ6_20320"/>
<keyword evidence="3" id="KW-1185">Reference proteome</keyword>
<protein>
    <submittedName>
        <fullName evidence="2">Alpha/beta hydrolase</fullName>
    </submittedName>
</protein>